<keyword evidence="3" id="KW-1185">Reference proteome</keyword>
<evidence type="ECO:0000256" key="1">
    <source>
        <dbReference type="SAM" id="Phobius"/>
    </source>
</evidence>
<dbReference type="EMBL" id="QWVS01000002">
    <property type="protein sequence ID" value="RID89512.1"/>
    <property type="molecule type" value="Genomic_DNA"/>
</dbReference>
<dbReference type="AlphaFoldDB" id="A0A398BH10"/>
<keyword evidence="1" id="KW-1133">Transmembrane helix</keyword>
<name>A0A398BH10_9BACI</name>
<evidence type="ECO:0000313" key="2">
    <source>
        <dbReference type="EMBL" id="RID89512.1"/>
    </source>
</evidence>
<proteinExistence type="predicted"/>
<keyword evidence="1" id="KW-0472">Membrane</keyword>
<keyword evidence="1" id="KW-0812">Transmembrane</keyword>
<dbReference type="Proteomes" id="UP000266016">
    <property type="component" value="Unassembled WGS sequence"/>
</dbReference>
<gene>
    <name evidence="2" type="ORF">D1953_00965</name>
</gene>
<comment type="caution">
    <text evidence="2">The sequence shown here is derived from an EMBL/GenBank/DDBJ whole genome shotgun (WGS) entry which is preliminary data.</text>
</comment>
<accession>A0A398BH10</accession>
<feature type="transmembrane region" description="Helical" evidence="1">
    <location>
        <begin position="81"/>
        <end position="102"/>
    </location>
</feature>
<organism evidence="2 3">
    <name type="scientific">Peribacillus asahii</name>
    <dbReference type="NCBI Taxonomy" id="228899"/>
    <lineage>
        <taxon>Bacteria</taxon>
        <taxon>Bacillati</taxon>
        <taxon>Bacillota</taxon>
        <taxon>Bacilli</taxon>
        <taxon>Bacillales</taxon>
        <taxon>Bacillaceae</taxon>
        <taxon>Peribacillus</taxon>
    </lineage>
</organism>
<evidence type="ECO:0000313" key="3">
    <source>
        <dbReference type="Proteomes" id="UP000266016"/>
    </source>
</evidence>
<protein>
    <submittedName>
        <fullName evidence="2">Uncharacterized protein</fullName>
    </submittedName>
</protein>
<sequence>MQIFATFEHSTYLELAISELEEKGIKNILAVPLNNRKEERKLFDTLHQSDGVSLISKGSILAFLFSTIGITKGFVLEWGPIIWGLIGAGSGFLIGFLIDLFIKKVIKRKQRLLRGKNSEVILIVECEEHQKEHVENILWKQLALGVAELNPK</sequence>
<reference evidence="2 3" key="1">
    <citation type="submission" date="2018-08" db="EMBL/GenBank/DDBJ databases">
        <title>Bacillus jemisoniae sp. nov., Bacillus chryseoplanitiae sp. nov., Bacillus resnikiae sp. nov., and Bacillus frankliniae sp. nov., isolated from Viking spacecraft and associated surfaces.</title>
        <authorList>
            <person name="Seuylemezian A."/>
            <person name="Vaishampayan P."/>
        </authorList>
    </citation>
    <scope>NUCLEOTIDE SEQUENCE [LARGE SCALE GENOMIC DNA]</scope>
    <source>
        <strain evidence="2 3">MA001</strain>
    </source>
</reference>
<feature type="transmembrane region" description="Helical" evidence="1">
    <location>
        <begin position="54"/>
        <end position="75"/>
    </location>
</feature>